<feature type="transmembrane region" description="Helical" evidence="1">
    <location>
        <begin position="293"/>
        <end position="315"/>
    </location>
</feature>
<feature type="transmembrane region" description="Helical" evidence="1">
    <location>
        <begin position="12"/>
        <end position="37"/>
    </location>
</feature>
<evidence type="ECO:0000313" key="2">
    <source>
        <dbReference type="EMBL" id="MBL0373445.1"/>
    </source>
</evidence>
<keyword evidence="1" id="KW-0812">Transmembrane</keyword>
<dbReference type="RefSeq" id="WP_201659928.1">
    <property type="nucleotide sequence ID" value="NZ_JAEQNC010000008.1"/>
</dbReference>
<feature type="transmembrane region" description="Helical" evidence="1">
    <location>
        <begin position="141"/>
        <end position="160"/>
    </location>
</feature>
<dbReference type="EMBL" id="JAEQNC010000008">
    <property type="protein sequence ID" value="MBL0373445.1"/>
    <property type="molecule type" value="Genomic_DNA"/>
</dbReference>
<evidence type="ECO:0008006" key="4">
    <source>
        <dbReference type="Google" id="ProtNLM"/>
    </source>
</evidence>
<evidence type="ECO:0000256" key="1">
    <source>
        <dbReference type="SAM" id="Phobius"/>
    </source>
</evidence>
<dbReference type="Proteomes" id="UP000633219">
    <property type="component" value="Unassembled WGS sequence"/>
</dbReference>
<feature type="transmembrane region" description="Helical" evidence="1">
    <location>
        <begin position="166"/>
        <end position="188"/>
    </location>
</feature>
<feature type="transmembrane region" description="Helical" evidence="1">
    <location>
        <begin position="209"/>
        <end position="227"/>
    </location>
</feature>
<organism evidence="2 3">
    <name type="scientific">Rhizobium setariae</name>
    <dbReference type="NCBI Taxonomy" id="2801340"/>
    <lineage>
        <taxon>Bacteria</taxon>
        <taxon>Pseudomonadati</taxon>
        <taxon>Pseudomonadota</taxon>
        <taxon>Alphaproteobacteria</taxon>
        <taxon>Hyphomicrobiales</taxon>
        <taxon>Rhizobiaceae</taxon>
        <taxon>Rhizobium/Agrobacterium group</taxon>
        <taxon>Rhizobium</taxon>
    </lineage>
</organism>
<feature type="transmembrane region" description="Helical" evidence="1">
    <location>
        <begin position="270"/>
        <end position="287"/>
    </location>
</feature>
<dbReference type="Gene3D" id="1.20.1250.20">
    <property type="entry name" value="MFS general substrate transporter like domains"/>
    <property type="match status" value="1"/>
</dbReference>
<reference evidence="2" key="1">
    <citation type="submission" date="2021-01" db="EMBL/GenBank/DDBJ databases">
        <title>Rhizobium sp. strain KVB221 16S ribosomal RNA gene Genome sequencing and assembly.</title>
        <authorList>
            <person name="Kang M."/>
        </authorList>
    </citation>
    <scope>NUCLEOTIDE SEQUENCE</scope>
    <source>
        <strain evidence="2">KVB221</strain>
    </source>
</reference>
<feature type="transmembrane region" description="Helical" evidence="1">
    <location>
        <begin position="327"/>
        <end position="349"/>
    </location>
</feature>
<sequence>MQTDSMDRQVNISVGVTGLVFAIGILGACSFMLAPFYVAGLVVIEPWTASSAGFSVAIELWGAALGSLAMARARPAALTGLGLLMLSIANALAGFFLIDHGASVPLIYALRFVAGLGGGACLAAAYVALGSTRDPDRYFGLLLAVALAVSGVAYFTLPWLLERIGIAGIFFGLAAIAVLLMAAYWRVADSIHFARSSSGAGNLAASSEILIAIVLLYTAQGAVWTFVERIAVVSGIDPSVFGLSLAASSATGFLGGLVNAIQGKRGGRRIPVAIALIATVALLYMMILPVNALYFAIAVCGLQFAWCYVTPFLMGGLAETLDDMRSLSVGVFTQLAGLGLGPFVAATLLETGSDISMVPWVAMAATLLAVLAAVRAMKHR</sequence>
<dbReference type="InterPro" id="IPR036259">
    <property type="entry name" value="MFS_trans_sf"/>
</dbReference>
<keyword evidence="1" id="KW-0472">Membrane</keyword>
<feature type="transmembrane region" description="Helical" evidence="1">
    <location>
        <begin position="76"/>
        <end position="98"/>
    </location>
</feature>
<feature type="transmembrane region" description="Helical" evidence="1">
    <location>
        <begin position="239"/>
        <end position="258"/>
    </location>
</feature>
<feature type="transmembrane region" description="Helical" evidence="1">
    <location>
        <begin position="355"/>
        <end position="374"/>
    </location>
</feature>
<evidence type="ECO:0000313" key="3">
    <source>
        <dbReference type="Proteomes" id="UP000633219"/>
    </source>
</evidence>
<keyword evidence="1" id="KW-1133">Transmembrane helix</keyword>
<feature type="transmembrane region" description="Helical" evidence="1">
    <location>
        <begin position="49"/>
        <end position="69"/>
    </location>
</feature>
<proteinExistence type="predicted"/>
<comment type="caution">
    <text evidence="2">The sequence shown here is derived from an EMBL/GenBank/DDBJ whole genome shotgun (WGS) entry which is preliminary data.</text>
</comment>
<accession>A0A937CLQ9</accession>
<protein>
    <recommendedName>
        <fullName evidence="4">MFS transporter</fullName>
    </recommendedName>
</protein>
<name>A0A937CLQ9_9HYPH</name>
<dbReference type="SUPFAM" id="SSF103473">
    <property type="entry name" value="MFS general substrate transporter"/>
    <property type="match status" value="1"/>
</dbReference>
<dbReference type="AlphaFoldDB" id="A0A937CLQ9"/>
<keyword evidence="3" id="KW-1185">Reference proteome</keyword>
<gene>
    <name evidence="2" type="ORF">JJB09_15530</name>
</gene>
<feature type="transmembrane region" description="Helical" evidence="1">
    <location>
        <begin position="104"/>
        <end position="129"/>
    </location>
</feature>